<proteinExistence type="predicted"/>
<accession>A0AAD5LV80</accession>
<dbReference type="AlphaFoldDB" id="A0AAD5LV80"/>
<evidence type="ECO:0000313" key="2">
    <source>
        <dbReference type="Proteomes" id="UP001196413"/>
    </source>
</evidence>
<sequence length="62" mass="7218">MVGMPLSHENLANVYQTTTSISAIHNQRNLTIDQRKPGREMRPYRTLDFSYQSVVYGFVDRN</sequence>
<keyword evidence="2" id="KW-1185">Reference proteome</keyword>
<organism evidence="1 2">
    <name type="scientific">Parelaphostrongylus tenuis</name>
    <name type="common">Meningeal worm</name>
    <dbReference type="NCBI Taxonomy" id="148309"/>
    <lineage>
        <taxon>Eukaryota</taxon>
        <taxon>Metazoa</taxon>
        <taxon>Ecdysozoa</taxon>
        <taxon>Nematoda</taxon>
        <taxon>Chromadorea</taxon>
        <taxon>Rhabditida</taxon>
        <taxon>Rhabditina</taxon>
        <taxon>Rhabditomorpha</taxon>
        <taxon>Strongyloidea</taxon>
        <taxon>Metastrongylidae</taxon>
        <taxon>Parelaphostrongylus</taxon>
    </lineage>
</organism>
<comment type="caution">
    <text evidence="1">The sequence shown here is derived from an EMBL/GenBank/DDBJ whole genome shotgun (WGS) entry which is preliminary data.</text>
</comment>
<name>A0AAD5LV80_PARTN</name>
<dbReference type="Proteomes" id="UP001196413">
    <property type="component" value="Unassembled WGS sequence"/>
</dbReference>
<evidence type="ECO:0000313" key="1">
    <source>
        <dbReference type="EMBL" id="KAJ1346070.1"/>
    </source>
</evidence>
<dbReference type="EMBL" id="JAHQIW010000108">
    <property type="protein sequence ID" value="KAJ1346070.1"/>
    <property type="molecule type" value="Genomic_DNA"/>
</dbReference>
<protein>
    <submittedName>
        <fullName evidence="1">Uncharacterized protein</fullName>
    </submittedName>
</protein>
<gene>
    <name evidence="1" type="ORF">KIN20_000758</name>
</gene>
<reference evidence="1" key="1">
    <citation type="submission" date="2021-06" db="EMBL/GenBank/DDBJ databases">
        <title>Parelaphostrongylus tenuis whole genome reference sequence.</title>
        <authorList>
            <person name="Garwood T.J."/>
            <person name="Larsen P.A."/>
            <person name="Fountain-Jones N.M."/>
            <person name="Garbe J.R."/>
            <person name="Macchietto M.G."/>
            <person name="Kania S.A."/>
            <person name="Gerhold R.W."/>
            <person name="Richards J.E."/>
            <person name="Wolf T.M."/>
        </authorList>
    </citation>
    <scope>NUCLEOTIDE SEQUENCE</scope>
    <source>
        <strain evidence="1">MNPRO001-30</strain>
        <tissue evidence="1">Meninges</tissue>
    </source>
</reference>